<dbReference type="InterPro" id="IPR027417">
    <property type="entry name" value="P-loop_NTPase"/>
</dbReference>
<evidence type="ECO:0000313" key="1">
    <source>
        <dbReference type="EMBL" id="CAB4183693.1"/>
    </source>
</evidence>
<proteinExistence type="predicted"/>
<dbReference type="EMBL" id="LR797324">
    <property type="protein sequence ID" value="CAB4202912.1"/>
    <property type="molecule type" value="Genomic_DNA"/>
</dbReference>
<dbReference type="Pfam" id="PF13481">
    <property type="entry name" value="AAA_25"/>
    <property type="match status" value="1"/>
</dbReference>
<dbReference type="EMBL" id="LR797118">
    <property type="protein sequence ID" value="CAB4187942.1"/>
    <property type="molecule type" value="Genomic_DNA"/>
</dbReference>
<evidence type="ECO:0000313" key="3">
    <source>
        <dbReference type="EMBL" id="CAB4202912.1"/>
    </source>
</evidence>
<organism evidence="1">
    <name type="scientific">uncultured Caudovirales phage</name>
    <dbReference type="NCBI Taxonomy" id="2100421"/>
    <lineage>
        <taxon>Viruses</taxon>
        <taxon>Duplodnaviria</taxon>
        <taxon>Heunggongvirae</taxon>
        <taxon>Uroviricota</taxon>
        <taxon>Caudoviricetes</taxon>
        <taxon>Peduoviridae</taxon>
        <taxon>Maltschvirus</taxon>
        <taxon>Maltschvirus maltsch</taxon>
    </lineage>
</organism>
<protein>
    <submittedName>
        <fullName evidence="1">AAA domain containing protein</fullName>
    </submittedName>
</protein>
<dbReference type="EMBL" id="LR797050">
    <property type="protein sequence ID" value="CAB4183693.1"/>
    <property type="molecule type" value="Genomic_DNA"/>
</dbReference>
<dbReference type="SUPFAM" id="SSF52540">
    <property type="entry name" value="P-loop containing nucleoside triphosphate hydrolases"/>
    <property type="match status" value="1"/>
</dbReference>
<dbReference type="Gene3D" id="3.40.50.300">
    <property type="entry name" value="P-loop containing nucleotide triphosphate hydrolases"/>
    <property type="match status" value="1"/>
</dbReference>
<reference evidence="1" key="1">
    <citation type="submission" date="2020-05" db="EMBL/GenBank/DDBJ databases">
        <authorList>
            <person name="Chiriac C."/>
            <person name="Salcher M."/>
            <person name="Ghai R."/>
            <person name="Kavagutti S V."/>
        </authorList>
    </citation>
    <scope>NUCLEOTIDE SEQUENCE</scope>
</reference>
<gene>
    <name evidence="1" type="ORF">UFOVP1107_6</name>
    <name evidence="2" type="ORF">UFOVP1171_30</name>
    <name evidence="3" type="ORF">UFOVP1375_45</name>
</gene>
<accession>A0A6J5QH48</accession>
<sequence>MDNSEFLSLLAGKLDDEQYLWVCSYVGDPNSPAAAWDGRAYHGKPAQAQTIDRCGNQNTYVSTAVLSGLDDQARFRRSKLTFLRLAVLVADDCNPDDLVGRVSYVIETSPGKRQIGVWLDVDDPDCVNGALIDAVMGEMSAAGFMAKADISGNNRVRYVRLPVGSNLKPRGSGPWVVRLEQSNPDARYSLADACAVFGIDLERVRAGMSAPKVRQHNETGSDHASLIALLTADDVDDRSYHDPLLKLTGKLVSGGLHPGAVVEHVRGIMMAHRPEGEAELARWRSRYDEIPRMVAGAERHKQRVDAAAEDVIPPSVPATAGLLLTLTQLEEAAKSVRWCVKALIPADSMGILFGASGTFKSFLALDLCLHLAHDMAWCGRKTNAGGVVYVAAEGGAGISRRVSAWHKQNKRMLATNFAVCVTPLLLTVEERIVALRDAISALTFKPSLIVVDTLSQTFAGDENSASDISDYLRLINLHLRSAFGASVLVIHHTGHSASERPRGSSALTANVDYLLGVYRPDADGMSAQMEVLKQKDGDKLLAQHFDMTKIVLGRDEDGDEVSSLVAGWYDSVKVVRDAVGKLSVYEQMVIDALADGLVLQEDELKALFNEGSVGTQRQAWRRTMDKLQQRRLIKAAGIKEWRKV</sequence>
<name>A0A6J5QH48_9CAUD</name>
<evidence type="ECO:0000313" key="2">
    <source>
        <dbReference type="EMBL" id="CAB4187942.1"/>
    </source>
</evidence>